<dbReference type="PANTHER" id="PTHR21540:SF0">
    <property type="entry name" value="PHD FAMILY PROTEIN"/>
    <property type="match status" value="1"/>
</dbReference>
<keyword evidence="1" id="KW-0479">Metal-binding</keyword>
<dbReference type="OMA" id="ICVVCRA"/>
<dbReference type="GO" id="GO:0061630">
    <property type="term" value="F:ubiquitin protein ligase activity"/>
    <property type="evidence" value="ECO:0007669"/>
    <property type="project" value="InterPro"/>
</dbReference>
<evidence type="ECO:0000256" key="2">
    <source>
        <dbReference type="SAM" id="MobiDB-lite"/>
    </source>
</evidence>
<evidence type="ECO:0000259" key="4">
    <source>
        <dbReference type="PROSITE" id="PS50966"/>
    </source>
</evidence>
<feature type="domain" description="SWIM-type" evidence="4">
    <location>
        <begin position="65"/>
        <end position="96"/>
    </location>
</feature>
<evidence type="ECO:0000259" key="3">
    <source>
        <dbReference type="PROSITE" id="PS50089"/>
    </source>
</evidence>
<dbReference type="InterPro" id="IPR007527">
    <property type="entry name" value="Znf_SWIM"/>
</dbReference>
<dbReference type="GO" id="GO:0008270">
    <property type="term" value="F:zinc ion binding"/>
    <property type="evidence" value="ECO:0007669"/>
    <property type="project" value="UniProtKB-KW"/>
</dbReference>
<comment type="caution">
    <text evidence="5">The sequence shown here is derived from an EMBL/GenBank/DDBJ whole genome shotgun (WGS) entry which is preliminary data.</text>
</comment>
<evidence type="ECO:0000313" key="6">
    <source>
        <dbReference type="Proteomes" id="UP000036987"/>
    </source>
</evidence>
<keyword evidence="1" id="KW-0862">Zinc</keyword>
<gene>
    <name evidence="5" type="ORF">ZOSMA_5G01900</name>
</gene>
<proteinExistence type="predicted"/>
<dbReference type="PROSITE" id="PS50089">
    <property type="entry name" value="ZF_RING_2"/>
    <property type="match status" value="1"/>
</dbReference>
<evidence type="ECO:0000313" key="5">
    <source>
        <dbReference type="EMBL" id="KMZ60323.1"/>
    </source>
</evidence>
<dbReference type="Pfam" id="PF13639">
    <property type="entry name" value="zf-RING_2"/>
    <property type="match status" value="1"/>
</dbReference>
<dbReference type="Proteomes" id="UP000036987">
    <property type="component" value="Unassembled WGS sequence"/>
</dbReference>
<evidence type="ECO:0000256" key="1">
    <source>
        <dbReference type="PROSITE-ProRule" id="PRU00175"/>
    </source>
</evidence>
<sequence>MEESVGSPNSPTPAPESSSAASYQQQQHQHVLYDRITRALTHDLRLLDRTNSSDFFVLGFTGNVYYVTLSASLACTCPDRAPVPCKHILFVLLKVLSVSLHDPIIRNRKTLRPCQLRRLLAAPTSEDNGVVAGVRARMRFRQVFFGNGGDDSEDERRKRIEGACPVCLDEMGTGREVLVCGICGNGLHAECFKRWKRSRGRRSATCVICRSRWREKKKNEKYVNLSAYVEADGGGDGGAGIRSGGGDVCSSSTITGGAIQ</sequence>
<organism evidence="5 6">
    <name type="scientific">Zostera marina</name>
    <name type="common">Eelgrass</name>
    <dbReference type="NCBI Taxonomy" id="29655"/>
    <lineage>
        <taxon>Eukaryota</taxon>
        <taxon>Viridiplantae</taxon>
        <taxon>Streptophyta</taxon>
        <taxon>Embryophyta</taxon>
        <taxon>Tracheophyta</taxon>
        <taxon>Spermatophyta</taxon>
        <taxon>Magnoliopsida</taxon>
        <taxon>Liliopsida</taxon>
        <taxon>Zosteraceae</taxon>
        <taxon>Zostera</taxon>
    </lineage>
</organism>
<dbReference type="EMBL" id="LFYR01001623">
    <property type="protein sequence ID" value="KMZ60323.1"/>
    <property type="molecule type" value="Genomic_DNA"/>
</dbReference>
<keyword evidence="1" id="KW-0863">Zinc-finger</keyword>
<dbReference type="OrthoDB" id="2122982at2759"/>
<dbReference type="AlphaFoldDB" id="A0A0K9NUL5"/>
<keyword evidence="6" id="KW-1185">Reference proteome</keyword>
<reference evidence="6" key="1">
    <citation type="journal article" date="2016" name="Nature">
        <title>The genome of the seagrass Zostera marina reveals angiosperm adaptation to the sea.</title>
        <authorList>
            <person name="Olsen J.L."/>
            <person name="Rouze P."/>
            <person name="Verhelst B."/>
            <person name="Lin Y.-C."/>
            <person name="Bayer T."/>
            <person name="Collen J."/>
            <person name="Dattolo E."/>
            <person name="De Paoli E."/>
            <person name="Dittami S."/>
            <person name="Maumus F."/>
            <person name="Michel G."/>
            <person name="Kersting A."/>
            <person name="Lauritano C."/>
            <person name="Lohaus R."/>
            <person name="Toepel M."/>
            <person name="Tonon T."/>
            <person name="Vanneste K."/>
            <person name="Amirebrahimi M."/>
            <person name="Brakel J."/>
            <person name="Bostroem C."/>
            <person name="Chovatia M."/>
            <person name="Grimwood J."/>
            <person name="Jenkins J.W."/>
            <person name="Jueterbock A."/>
            <person name="Mraz A."/>
            <person name="Stam W.T."/>
            <person name="Tice H."/>
            <person name="Bornberg-Bauer E."/>
            <person name="Green P.J."/>
            <person name="Pearson G.A."/>
            <person name="Procaccini G."/>
            <person name="Duarte C.M."/>
            <person name="Schmutz J."/>
            <person name="Reusch T.B.H."/>
            <person name="Van de Peer Y."/>
        </authorList>
    </citation>
    <scope>NUCLEOTIDE SEQUENCE [LARGE SCALE GENOMIC DNA]</scope>
    <source>
        <strain evidence="6">cv. Finnish</strain>
    </source>
</reference>
<dbReference type="PROSITE" id="PS50966">
    <property type="entry name" value="ZF_SWIM"/>
    <property type="match status" value="1"/>
</dbReference>
<dbReference type="InterPro" id="IPR001841">
    <property type="entry name" value="Znf_RING"/>
</dbReference>
<dbReference type="SUPFAM" id="SSF57850">
    <property type="entry name" value="RING/U-box"/>
    <property type="match status" value="1"/>
</dbReference>
<dbReference type="Gene3D" id="3.30.40.10">
    <property type="entry name" value="Zinc/RING finger domain, C3HC4 (zinc finger)"/>
    <property type="match status" value="1"/>
</dbReference>
<dbReference type="InterPro" id="IPR013083">
    <property type="entry name" value="Znf_RING/FYVE/PHD"/>
</dbReference>
<dbReference type="Pfam" id="PF04434">
    <property type="entry name" value="SWIM"/>
    <property type="match status" value="1"/>
</dbReference>
<accession>A0A0K9NUL5</accession>
<feature type="domain" description="RING-type" evidence="3">
    <location>
        <begin position="164"/>
        <end position="210"/>
    </location>
</feature>
<dbReference type="STRING" id="29655.A0A0K9NUL5"/>
<feature type="region of interest" description="Disordered" evidence="2">
    <location>
        <begin position="1"/>
        <end position="23"/>
    </location>
</feature>
<dbReference type="InterPro" id="IPR039903">
    <property type="entry name" value="Zswim2"/>
</dbReference>
<dbReference type="PANTHER" id="PTHR21540">
    <property type="entry name" value="RING FINGER AND SWIM DOMAIN-CONTAINING PROTEIN 2"/>
    <property type="match status" value="1"/>
</dbReference>
<name>A0A0K9NUL5_ZOSMR</name>
<protein>
    <submittedName>
        <fullName evidence="5">Putative RING finger domain protein (Znf1)</fullName>
    </submittedName>
</protein>